<sequence>MSTSDDLQKDYESPNIRYLNSLGDSVFPILQREIQDWQAYEVGRAQGDLKSEVAAGTIPGDDSIASRTKRNHRRTDLIIQYRGQDTYPPFTTNRVPKSSVRDVIVGMLLQTCLNNRALVEFVGDYNSEFQKALAAEPGETTYYFTSVNGTDLHLSTFTITQKDSEDKDMVELTISLVVWTLTFQSSQWNSNKDYTKEDVKAGKLITKAFVKVDV</sequence>
<evidence type="ECO:0000313" key="2">
    <source>
        <dbReference type="Proteomes" id="UP000247810"/>
    </source>
</evidence>
<reference evidence="1 2" key="1">
    <citation type="submission" date="2018-02" db="EMBL/GenBank/DDBJ databases">
        <title>The genomes of Aspergillus section Nigri reveals drivers in fungal speciation.</title>
        <authorList>
            <consortium name="DOE Joint Genome Institute"/>
            <person name="Vesth T.C."/>
            <person name="Nybo J."/>
            <person name="Theobald S."/>
            <person name="Brandl J."/>
            <person name="Frisvad J.C."/>
            <person name="Nielsen K.F."/>
            <person name="Lyhne E.K."/>
            <person name="Kogle M.E."/>
            <person name="Kuo A."/>
            <person name="Riley R."/>
            <person name="Clum A."/>
            <person name="Nolan M."/>
            <person name="Lipzen A."/>
            <person name="Salamov A."/>
            <person name="Henrissat B."/>
            <person name="Wiebenga A."/>
            <person name="De vries R.P."/>
            <person name="Grigoriev I.V."/>
            <person name="Mortensen U.H."/>
            <person name="Andersen M.R."/>
            <person name="Baker S.E."/>
        </authorList>
    </citation>
    <scope>NUCLEOTIDE SEQUENCE [LARGE SCALE GENOMIC DNA]</scope>
    <source>
        <strain evidence="1 2">CBS 707.79</strain>
    </source>
</reference>
<dbReference type="Proteomes" id="UP000247810">
    <property type="component" value="Unassembled WGS sequence"/>
</dbReference>
<dbReference type="AlphaFoldDB" id="A0A319CZ13"/>
<name>A0A319CZ13_9EURO</name>
<organism evidence="1 2">
    <name type="scientific">Aspergillus ellipticus CBS 707.79</name>
    <dbReference type="NCBI Taxonomy" id="1448320"/>
    <lineage>
        <taxon>Eukaryota</taxon>
        <taxon>Fungi</taxon>
        <taxon>Dikarya</taxon>
        <taxon>Ascomycota</taxon>
        <taxon>Pezizomycotina</taxon>
        <taxon>Eurotiomycetes</taxon>
        <taxon>Eurotiomycetidae</taxon>
        <taxon>Eurotiales</taxon>
        <taxon>Aspergillaceae</taxon>
        <taxon>Aspergillus</taxon>
        <taxon>Aspergillus subgen. Circumdati</taxon>
    </lineage>
</organism>
<protein>
    <submittedName>
        <fullName evidence="1">Uncharacterized protein</fullName>
    </submittedName>
</protein>
<dbReference type="VEuPathDB" id="FungiDB:BO71DRAFT_412536"/>
<dbReference type="EMBL" id="KZ825980">
    <property type="protein sequence ID" value="PYH90516.1"/>
    <property type="molecule type" value="Genomic_DNA"/>
</dbReference>
<gene>
    <name evidence="1" type="ORF">BO71DRAFT_412536</name>
</gene>
<evidence type="ECO:0000313" key="1">
    <source>
        <dbReference type="EMBL" id="PYH90516.1"/>
    </source>
</evidence>
<keyword evidence="2" id="KW-1185">Reference proteome</keyword>
<accession>A0A319CZ13</accession>
<proteinExistence type="predicted"/>